<protein>
    <submittedName>
        <fullName evidence="2">Reverse transcriptase domain-containing protein</fullName>
    </submittedName>
</protein>
<dbReference type="GO" id="GO:0003964">
    <property type="term" value="F:RNA-directed DNA polymerase activity"/>
    <property type="evidence" value="ECO:0007669"/>
    <property type="project" value="UniProtKB-KW"/>
</dbReference>
<feature type="compositionally biased region" description="Gly residues" evidence="1">
    <location>
        <begin position="367"/>
        <end position="394"/>
    </location>
</feature>
<accession>A0A6L2L7C6</accession>
<keyword evidence="2" id="KW-0548">Nucleotidyltransferase</keyword>
<proteinExistence type="predicted"/>
<reference evidence="2" key="1">
    <citation type="journal article" date="2019" name="Sci. Rep.">
        <title>Draft genome of Tanacetum cinerariifolium, the natural source of mosquito coil.</title>
        <authorList>
            <person name="Yamashiro T."/>
            <person name="Shiraishi A."/>
            <person name="Satake H."/>
            <person name="Nakayama K."/>
        </authorList>
    </citation>
    <scope>NUCLEOTIDE SEQUENCE</scope>
</reference>
<keyword evidence="2" id="KW-0808">Transferase</keyword>
<dbReference type="EMBL" id="BKCJ010003863">
    <property type="protein sequence ID" value="GEU57628.1"/>
    <property type="molecule type" value="Genomic_DNA"/>
</dbReference>
<gene>
    <name evidence="2" type="ORF">Tci_029606</name>
</gene>
<evidence type="ECO:0000313" key="2">
    <source>
        <dbReference type="EMBL" id="GEU57628.1"/>
    </source>
</evidence>
<feature type="region of interest" description="Disordered" evidence="1">
    <location>
        <begin position="118"/>
        <end position="167"/>
    </location>
</feature>
<name>A0A6L2L7C6_TANCI</name>
<evidence type="ECO:0000256" key="1">
    <source>
        <dbReference type="SAM" id="MobiDB-lite"/>
    </source>
</evidence>
<keyword evidence="2" id="KW-0695">RNA-directed DNA polymerase</keyword>
<comment type="caution">
    <text evidence="2">The sequence shown here is derived from an EMBL/GenBank/DDBJ whole genome shotgun (WGS) entry which is preliminary data.</text>
</comment>
<dbReference type="AlphaFoldDB" id="A0A6L2L7C6"/>
<organism evidence="2">
    <name type="scientific">Tanacetum cinerariifolium</name>
    <name type="common">Dalmatian daisy</name>
    <name type="synonym">Chrysanthemum cinerariifolium</name>
    <dbReference type="NCBI Taxonomy" id="118510"/>
    <lineage>
        <taxon>Eukaryota</taxon>
        <taxon>Viridiplantae</taxon>
        <taxon>Streptophyta</taxon>
        <taxon>Embryophyta</taxon>
        <taxon>Tracheophyta</taxon>
        <taxon>Spermatophyta</taxon>
        <taxon>Magnoliopsida</taxon>
        <taxon>eudicotyledons</taxon>
        <taxon>Gunneridae</taxon>
        <taxon>Pentapetalae</taxon>
        <taxon>asterids</taxon>
        <taxon>campanulids</taxon>
        <taxon>Asterales</taxon>
        <taxon>Asteraceae</taxon>
        <taxon>Asteroideae</taxon>
        <taxon>Anthemideae</taxon>
        <taxon>Anthemidinae</taxon>
        <taxon>Tanacetum</taxon>
    </lineage>
</organism>
<feature type="region of interest" description="Disordered" evidence="1">
    <location>
        <begin position="359"/>
        <end position="401"/>
    </location>
</feature>
<sequence length="491" mass="54701">MAASAIPISLDSSYESMGSSPSRVILFEYITPLPATSPFLYTDSPDAFDSSDGPPSQDPYAITVSRWRRRVTTHSSSPSDFPIAPVTAPPGTRRRATILIRPREAFFFRLAWRRVSPRSLDHHPSSSSSPTNYSQVHSLGLDAPGDSSERPLYSSSYFSGPSRKRCTSPADFVPSSTLVTGSLVPTRADLLPPHKRYRHSYSYETSMEEDTEIDTIETEDSRELDILDGDDVRDRIKIDPRDDREEFEARAGDMVVLGFDLRLVPMVDEGIVEPVEGDSSSSSGTRDGTVKSVEDIPVDLDGAIRDFYHYMSELRMDRIVRIETTQRQTMTNTRSRMIPATIKEIINRRVAEALEPHEINKNLGPENGNGNGNGNGGNGNGNGGNGNGQGGNRNGDGRGDRPVVRECTYQDFMNCQPLNFKGTKGVVGLIRWYEKIETVFHISNCLERYQVKYATCTLLNGALTWWNSHKRTIGTDAAYTLSWRKLKKLMI</sequence>